<evidence type="ECO:0000313" key="3">
    <source>
        <dbReference type="Proteomes" id="UP000001549"/>
    </source>
</evidence>
<dbReference type="GO" id="GO:0043531">
    <property type="term" value="F:ADP binding"/>
    <property type="evidence" value="ECO:0007669"/>
    <property type="project" value="InterPro"/>
</dbReference>
<dbReference type="SUPFAM" id="SSF52540">
    <property type="entry name" value="P-loop containing nucleoside triphosphate hydrolases"/>
    <property type="match status" value="1"/>
</dbReference>
<dbReference type="eggNOG" id="COG3903">
    <property type="taxonomic scope" value="Bacteria"/>
</dbReference>
<dbReference type="Proteomes" id="UP000001549">
    <property type="component" value="Chromosome"/>
</dbReference>
<dbReference type="InterPro" id="IPR027417">
    <property type="entry name" value="P-loop_NTPase"/>
</dbReference>
<dbReference type="Gene3D" id="3.40.50.300">
    <property type="entry name" value="P-loop containing nucleotide triphosphate hydrolases"/>
    <property type="match status" value="1"/>
</dbReference>
<proteinExistence type="predicted"/>
<dbReference type="EMBL" id="CP002801">
    <property type="protein sequence ID" value="AEH09974.1"/>
    <property type="molecule type" value="Genomic_DNA"/>
</dbReference>
<dbReference type="AlphaFoldDB" id="F8B361"/>
<accession>F8B361</accession>
<name>F8B361_9ACTN</name>
<gene>
    <name evidence="2" type="ordered locus">FsymDg_2617</name>
</gene>
<protein>
    <submittedName>
        <fullName evidence="2">NB-ARC domain protein</fullName>
    </submittedName>
</protein>
<dbReference type="PANTHER" id="PTHR47691">
    <property type="entry name" value="REGULATOR-RELATED"/>
    <property type="match status" value="1"/>
</dbReference>
<dbReference type="HOGENOM" id="CLU_558567_0_0_11"/>
<reference evidence="2 3" key="1">
    <citation type="submission" date="2011-05" db="EMBL/GenBank/DDBJ databases">
        <title>Complete sequence of chromosome of Frankia symbiont of Datisca glomerata.</title>
        <authorList>
            <consortium name="US DOE Joint Genome Institute"/>
            <person name="Lucas S."/>
            <person name="Han J."/>
            <person name="Lapidus A."/>
            <person name="Cheng J.-F."/>
            <person name="Goodwin L."/>
            <person name="Pitluck S."/>
            <person name="Peters L."/>
            <person name="Mikhailova N."/>
            <person name="Chertkov O."/>
            <person name="Teshima H."/>
            <person name="Han C."/>
            <person name="Tapia R."/>
            <person name="Land M."/>
            <person name="Hauser L."/>
            <person name="Kyrpides N."/>
            <person name="Ivanova N."/>
            <person name="Pagani I."/>
            <person name="Berry A."/>
            <person name="Pawlowski K."/>
            <person name="Persson T."/>
            <person name="Vanden Heuvel B."/>
            <person name="Benson D."/>
            <person name="Woyke T."/>
        </authorList>
    </citation>
    <scope>NUCLEOTIDE SEQUENCE [LARGE SCALE GENOMIC DNA]</scope>
    <source>
        <strain evidence="3">4085684</strain>
    </source>
</reference>
<organism evidence="2 3">
    <name type="scientific">Candidatus Protofrankia datiscae</name>
    <dbReference type="NCBI Taxonomy" id="2716812"/>
    <lineage>
        <taxon>Bacteria</taxon>
        <taxon>Bacillati</taxon>
        <taxon>Actinomycetota</taxon>
        <taxon>Actinomycetes</taxon>
        <taxon>Frankiales</taxon>
        <taxon>Frankiaceae</taxon>
        <taxon>Protofrankia</taxon>
    </lineage>
</organism>
<sequence length="555" mass="58470">MDMGRPERPLDAANGPIAEFARDLRMLRKRAGSPSYRQLARTVLFAPSVLSSAASGHRLPTLAVTLAFVSTCGGDPVAWERRWREIAGQPGQPPGQAGQPPGQAGQLAQVGQVGQSGPVGVAASSQDDRELAVLSADSLFGLAGAQTVTHVATSTVTSLVRPAQLPMGSSTFVGRARELATAARLIGLAGPVRMPLLVSGPIGIGKTAFALRLAHEVSADFPDGRLYADLGGCGTASRPVNSIVRGFLHALGVPTHLVPDDPVQQIGLYRSLLAQRRLFVLLANVRDEQRVRPLLGQTARSQVVMTSRARLLGLDGTHRIDLDAFTREESMTLIGRLAGAERVRAEHEAAAAIAELCEDLPLAVSIVARKIAARPELTIAYTASQLADHDIHLDILSVGDVNVRDRFALAYQLLSPAGQALVHQLGRNRAGWTTAIGVAADMGVPIESADELLESMVDAGLLRRASVAGRYSVSRLFSAFAGNVQRDAEPLSVSLVEGGARRVSLEPLRRDVGPALLALPATRSDVDCSDSAVLPVNVTCGLNGARTSRTVIADA</sequence>
<evidence type="ECO:0000256" key="1">
    <source>
        <dbReference type="SAM" id="MobiDB-lite"/>
    </source>
</evidence>
<dbReference type="STRING" id="656024.FsymDg_2617"/>
<evidence type="ECO:0000313" key="2">
    <source>
        <dbReference type="EMBL" id="AEH09974.1"/>
    </source>
</evidence>
<dbReference type="KEGG" id="fsy:FsymDg_2617"/>
<dbReference type="PANTHER" id="PTHR47691:SF3">
    <property type="entry name" value="HTH-TYPE TRANSCRIPTIONAL REGULATOR RV0890C-RELATED"/>
    <property type="match status" value="1"/>
</dbReference>
<feature type="region of interest" description="Disordered" evidence="1">
    <location>
        <begin position="87"/>
        <end position="109"/>
    </location>
</feature>
<keyword evidence="3" id="KW-1185">Reference proteome</keyword>